<accession>A0A1H9PGX2</accession>
<proteinExistence type="inferred from homology"/>
<evidence type="ECO:0000259" key="3">
    <source>
        <dbReference type="Pfam" id="PF01648"/>
    </source>
</evidence>
<dbReference type="GO" id="GO:0005829">
    <property type="term" value="C:cytosol"/>
    <property type="evidence" value="ECO:0007669"/>
    <property type="project" value="TreeGrafter"/>
</dbReference>
<dbReference type="Gene3D" id="3.90.470.20">
    <property type="entry name" value="4'-phosphopantetheinyl transferase domain"/>
    <property type="match status" value="2"/>
</dbReference>
<dbReference type="STRING" id="1855383.SAMN05216548_12022"/>
<evidence type="ECO:0000256" key="1">
    <source>
        <dbReference type="ARBA" id="ARBA00010990"/>
    </source>
</evidence>
<dbReference type="InterPro" id="IPR037143">
    <property type="entry name" value="4-PPantetheinyl_Trfase_dom_sf"/>
</dbReference>
<organism evidence="4 5">
    <name type="scientific">Faunimonas pinastri</name>
    <dbReference type="NCBI Taxonomy" id="1855383"/>
    <lineage>
        <taxon>Bacteria</taxon>
        <taxon>Pseudomonadati</taxon>
        <taxon>Pseudomonadota</taxon>
        <taxon>Alphaproteobacteria</taxon>
        <taxon>Hyphomicrobiales</taxon>
        <taxon>Afifellaceae</taxon>
        <taxon>Faunimonas</taxon>
    </lineage>
</organism>
<name>A0A1H9PGX2_9HYPH</name>
<dbReference type="InterPro" id="IPR050559">
    <property type="entry name" value="P-Pant_transferase_sf"/>
</dbReference>
<dbReference type="GO" id="GO:0008897">
    <property type="term" value="F:holo-[acyl-carrier-protein] synthase activity"/>
    <property type="evidence" value="ECO:0007669"/>
    <property type="project" value="InterPro"/>
</dbReference>
<dbReference type="AlphaFoldDB" id="A0A1H9PGX2"/>
<dbReference type="SUPFAM" id="SSF56214">
    <property type="entry name" value="4'-phosphopantetheinyl transferase"/>
    <property type="match status" value="2"/>
</dbReference>
<protein>
    <submittedName>
        <fullName evidence="4">4'-phosphopantetheinyl transferase</fullName>
    </submittedName>
</protein>
<evidence type="ECO:0000313" key="5">
    <source>
        <dbReference type="Proteomes" id="UP000199647"/>
    </source>
</evidence>
<dbReference type="EMBL" id="FOFG01000020">
    <property type="protein sequence ID" value="SER47404.1"/>
    <property type="molecule type" value="Genomic_DNA"/>
</dbReference>
<dbReference type="Pfam" id="PF01648">
    <property type="entry name" value="ACPS"/>
    <property type="match status" value="1"/>
</dbReference>
<dbReference type="InterPro" id="IPR008278">
    <property type="entry name" value="4-PPantetheinyl_Trfase_dom"/>
</dbReference>
<feature type="domain" description="4'-phosphopantetheinyl transferase" evidence="3">
    <location>
        <begin position="109"/>
        <end position="187"/>
    </location>
</feature>
<keyword evidence="5" id="KW-1185">Reference proteome</keyword>
<reference evidence="4 5" key="1">
    <citation type="submission" date="2016-10" db="EMBL/GenBank/DDBJ databases">
        <authorList>
            <person name="de Groot N.N."/>
        </authorList>
    </citation>
    <scope>NUCLEOTIDE SEQUENCE [LARGE SCALE GENOMIC DNA]</scope>
    <source>
        <strain evidence="4 5">A52C2</strain>
    </source>
</reference>
<evidence type="ECO:0000313" key="4">
    <source>
        <dbReference type="EMBL" id="SER47404.1"/>
    </source>
</evidence>
<sequence>MTRSRPEILVLAFPLDPGPAETGRLTALLSPEESARAGKFRHSDDSRRFRVRRGRAREALGLLTDSDPGRLAFEVDAFGKPRLRDSNWRFSLSSSRELGLIALAESAEVGCDVEWRDPSFPFGDVAERFFSASERADLQAVGRAWRREGFFNGWTRKEAFAKARGLGFSLPFQNFDVSLRPDAPARLGAGCDGWTLLAFEPAPLYHAAVVGPAGAVFRVLEGLSGLRQRIRRATGLPLISTTTSSVRA</sequence>
<evidence type="ECO:0000256" key="2">
    <source>
        <dbReference type="ARBA" id="ARBA00022679"/>
    </source>
</evidence>
<dbReference type="GO" id="GO:0000287">
    <property type="term" value="F:magnesium ion binding"/>
    <property type="evidence" value="ECO:0007669"/>
    <property type="project" value="InterPro"/>
</dbReference>
<dbReference type="RefSeq" id="WP_177176937.1">
    <property type="nucleotide sequence ID" value="NZ_FOFG01000020.1"/>
</dbReference>
<comment type="similarity">
    <text evidence="1">Belongs to the P-Pant transferase superfamily. Gsp/Sfp/HetI/AcpT family.</text>
</comment>
<dbReference type="PANTHER" id="PTHR12215:SF10">
    <property type="entry name" value="L-AMINOADIPATE-SEMIALDEHYDE DEHYDROGENASE-PHOSPHOPANTETHEINYL TRANSFERASE"/>
    <property type="match status" value="1"/>
</dbReference>
<dbReference type="PANTHER" id="PTHR12215">
    <property type="entry name" value="PHOSPHOPANTETHEINE TRANSFERASE"/>
    <property type="match status" value="1"/>
</dbReference>
<dbReference type="GO" id="GO:0019878">
    <property type="term" value="P:lysine biosynthetic process via aminoadipic acid"/>
    <property type="evidence" value="ECO:0007669"/>
    <property type="project" value="TreeGrafter"/>
</dbReference>
<keyword evidence="2 4" id="KW-0808">Transferase</keyword>
<gene>
    <name evidence="4" type="ORF">SAMN05216548_12022</name>
</gene>
<dbReference type="Proteomes" id="UP000199647">
    <property type="component" value="Unassembled WGS sequence"/>
</dbReference>